<keyword evidence="5" id="KW-1185">Reference proteome</keyword>
<gene>
    <name evidence="4" type="ORF">NliqN6_5234</name>
</gene>
<name>A0A8H3TXC4_9TREE</name>
<dbReference type="PANTHER" id="PTHR21660">
    <property type="entry name" value="THIOESTERASE SUPERFAMILY MEMBER-RELATED"/>
    <property type="match status" value="1"/>
</dbReference>
<dbReference type="OrthoDB" id="46529at2759"/>
<evidence type="ECO:0000256" key="1">
    <source>
        <dbReference type="ARBA" id="ARBA00008324"/>
    </source>
</evidence>
<sequence length="166" mass="17971">MACLRAVKEAWQGSMKVQGHDWRVLSGLRFTQARPGFLQAKLAVERGHVNKFMTVHGGVIMTLTDSMASLALTTSGLPPPTGVSTNIQTEFLRPAGKEGGEFVIEAEVVKLGKLLATTRINFYDSDDVSTRKLLAFGSHTKAVNKAWEACGGKMVKYSADGETVIE</sequence>
<dbReference type="Gene3D" id="3.10.129.10">
    <property type="entry name" value="Hotdog Thioesterase"/>
    <property type="match status" value="1"/>
</dbReference>
<dbReference type="AlphaFoldDB" id="A0A8H3TXC4"/>
<dbReference type="InterPro" id="IPR029069">
    <property type="entry name" value="HotDog_dom_sf"/>
</dbReference>
<dbReference type="CDD" id="cd03443">
    <property type="entry name" value="PaaI_thioesterase"/>
    <property type="match status" value="1"/>
</dbReference>
<evidence type="ECO:0000313" key="5">
    <source>
        <dbReference type="Proteomes" id="UP000620104"/>
    </source>
</evidence>
<dbReference type="EMBL" id="BLZA01000032">
    <property type="protein sequence ID" value="GHJ88832.1"/>
    <property type="molecule type" value="Genomic_DNA"/>
</dbReference>
<dbReference type="GO" id="GO:0047617">
    <property type="term" value="F:fatty acyl-CoA hydrolase activity"/>
    <property type="evidence" value="ECO:0007669"/>
    <property type="project" value="InterPro"/>
</dbReference>
<feature type="domain" description="Thioesterase" evidence="3">
    <location>
        <begin position="54"/>
        <end position="128"/>
    </location>
</feature>
<dbReference type="InterPro" id="IPR003736">
    <property type="entry name" value="PAAI_dom"/>
</dbReference>
<dbReference type="NCBIfam" id="TIGR00369">
    <property type="entry name" value="unchar_dom_1"/>
    <property type="match status" value="1"/>
</dbReference>
<keyword evidence="2" id="KW-0378">Hydrolase</keyword>
<organism evidence="4 5">
    <name type="scientific">Naganishia liquefaciens</name>
    <dbReference type="NCBI Taxonomy" id="104408"/>
    <lineage>
        <taxon>Eukaryota</taxon>
        <taxon>Fungi</taxon>
        <taxon>Dikarya</taxon>
        <taxon>Basidiomycota</taxon>
        <taxon>Agaricomycotina</taxon>
        <taxon>Tremellomycetes</taxon>
        <taxon>Filobasidiales</taxon>
        <taxon>Filobasidiaceae</taxon>
        <taxon>Naganishia</taxon>
    </lineage>
</organism>
<dbReference type="Pfam" id="PF03061">
    <property type="entry name" value="4HBT"/>
    <property type="match status" value="1"/>
</dbReference>
<dbReference type="InterPro" id="IPR039298">
    <property type="entry name" value="ACOT13"/>
</dbReference>
<proteinExistence type="inferred from homology"/>
<dbReference type="SUPFAM" id="SSF54637">
    <property type="entry name" value="Thioesterase/thiol ester dehydrase-isomerase"/>
    <property type="match status" value="1"/>
</dbReference>
<dbReference type="InterPro" id="IPR006683">
    <property type="entry name" value="Thioestr_dom"/>
</dbReference>
<protein>
    <recommendedName>
        <fullName evidence="3">Thioesterase domain-containing protein</fullName>
    </recommendedName>
</protein>
<reference evidence="4" key="1">
    <citation type="submission" date="2020-07" db="EMBL/GenBank/DDBJ databases">
        <title>Draft Genome Sequence of a Deep-Sea Yeast, Naganishia (Cryptococcus) liquefaciens strain N6.</title>
        <authorList>
            <person name="Han Y.W."/>
            <person name="Kajitani R."/>
            <person name="Morimoto H."/>
            <person name="Parhat M."/>
            <person name="Tsubouchi H."/>
            <person name="Bakenova O."/>
            <person name="Ogata M."/>
            <person name="Argunhan B."/>
            <person name="Aoki R."/>
            <person name="Kajiwara S."/>
            <person name="Itoh T."/>
            <person name="Iwasaki H."/>
        </authorList>
    </citation>
    <scope>NUCLEOTIDE SEQUENCE</scope>
    <source>
        <strain evidence="4">N6</strain>
    </source>
</reference>
<dbReference type="PANTHER" id="PTHR21660:SF1">
    <property type="entry name" value="ACYL-COENZYME A THIOESTERASE 13"/>
    <property type="match status" value="1"/>
</dbReference>
<dbReference type="Proteomes" id="UP000620104">
    <property type="component" value="Unassembled WGS sequence"/>
</dbReference>
<comment type="similarity">
    <text evidence="1">Belongs to the thioesterase PaaI family.</text>
</comment>
<evidence type="ECO:0000256" key="2">
    <source>
        <dbReference type="ARBA" id="ARBA00022801"/>
    </source>
</evidence>
<evidence type="ECO:0000259" key="3">
    <source>
        <dbReference type="Pfam" id="PF03061"/>
    </source>
</evidence>
<evidence type="ECO:0000313" key="4">
    <source>
        <dbReference type="EMBL" id="GHJ88832.1"/>
    </source>
</evidence>
<accession>A0A8H3TXC4</accession>
<comment type="caution">
    <text evidence="4">The sequence shown here is derived from an EMBL/GenBank/DDBJ whole genome shotgun (WGS) entry which is preliminary data.</text>
</comment>